<evidence type="ECO:0000313" key="1">
    <source>
        <dbReference type="EMBL" id="SPJ23408.1"/>
    </source>
</evidence>
<reference evidence="1 2" key="1">
    <citation type="submission" date="2018-03" db="EMBL/GenBank/DDBJ databases">
        <authorList>
            <person name="Keele B.F."/>
        </authorList>
    </citation>
    <scope>NUCLEOTIDE SEQUENCE [LARGE SCALE GENOMIC DNA]</scope>
    <source>
        <strain evidence="1 2">CECT 8504</strain>
    </source>
</reference>
<dbReference type="InterPro" id="IPR012863">
    <property type="entry name" value="DUF1636"/>
</dbReference>
<dbReference type="Proteomes" id="UP000244912">
    <property type="component" value="Unassembled WGS sequence"/>
</dbReference>
<protein>
    <recommendedName>
        <fullName evidence="3">Metal-binding protein</fullName>
    </recommendedName>
</protein>
<evidence type="ECO:0008006" key="3">
    <source>
        <dbReference type="Google" id="ProtNLM"/>
    </source>
</evidence>
<dbReference type="InterPro" id="IPR036249">
    <property type="entry name" value="Thioredoxin-like_sf"/>
</dbReference>
<name>A0A2R8BTE9_9RHOB</name>
<dbReference type="OrthoDB" id="424426at2"/>
<dbReference type="CDD" id="cd02980">
    <property type="entry name" value="TRX_Fd_family"/>
    <property type="match status" value="1"/>
</dbReference>
<gene>
    <name evidence="1" type="ORF">PAA8504_01218</name>
</gene>
<accession>A0A2R8BTE9</accession>
<sequence>MTGTELLVCVKCRRGMDVPGEGRRPGKVLADRIAADLPEGVTLREVECMSNCDRGCSVALRGPGRWTFVYGNLTEADADIVTHGAALYAAQADGLVPWRERSQHFKRNCIARIPPLDATPEAPE</sequence>
<dbReference type="Pfam" id="PF07845">
    <property type="entry name" value="DUF1636"/>
    <property type="match status" value="1"/>
</dbReference>
<evidence type="ECO:0000313" key="2">
    <source>
        <dbReference type="Proteomes" id="UP000244912"/>
    </source>
</evidence>
<keyword evidence="2" id="KW-1185">Reference proteome</keyword>
<proteinExistence type="predicted"/>
<dbReference type="AlphaFoldDB" id="A0A2R8BTE9"/>
<organism evidence="1 2">
    <name type="scientific">Palleronia abyssalis</name>
    <dbReference type="NCBI Taxonomy" id="1501240"/>
    <lineage>
        <taxon>Bacteria</taxon>
        <taxon>Pseudomonadati</taxon>
        <taxon>Pseudomonadota</taxon>
        <taxon>Alphaproteobacteria</taxon>
        <taxon>Rhodobacterales</taxon>
        <taxon>Roseobacteraceae</taxon>
        <taxon>Palleronia</taxon>
    </lineage>
</organism>
<dbReference type="RefSeq" id="WP_108893246.1">
    <property type="nucleotide sequence ID" value="NZ_ONZF01000002.1"/>
</dbReference>
<dbReference type="SUPFAM" id="SSF52833">
    <property type="entry name" value="Thioredoxin-like"/>
    <property type="match status" value="1"/>
</dbReference>
<dbReference type="EMBL" id="ONZF01000002">
    <property type="protein sequence ID" value="SPJ23408.1"/>
    <property type="molecule type" value="Genomic_DNA"/>
</dbReference>